<name>A0A6B3LRG7_9BACT</name>
<proteinExistence type="inferred from homology"/>
<keyword evidence="9 10" id="KW-0407">Ion channel</keyword>
<dbReference type="PRINTS" id="PR01264">
    <property type="entry name" value="MECHCHANNEL"/>
</dbReference>
<dbReference type="InterPro" id="IPR001185">
    <property type="entry name" value="MS_channel"/>
</dbReference>
<dbReference type="PANTHER" id="PTHR30266">
    <property type="entry name" value="MECHANOSENSITIVE CHANNEL MSCL"/>
    <property type="match status" value="1"/>
</dbReference>
<accession>A0A6B3LRG7</accession>
<evidence type="ECO:0000256" key="9">
    <source>
        <dbReference type="ARBA" id="ARBA00023303"/>
    </source>
</evidence>
<feature type="transmembrane region" description="Helical" evidence="10">
    <location>
        <begin position="80"/>
        <end position="104"/>
    </location>
</feature>
<evidence type="ECO:0000256" key="3">
    <source>
        <dbReference type="ARBA" id="ARBA00022448"/>
    </source>
</evidence>
<dbReference type="GO" id="GO:0008381">
    <property type="term" value="F:mechanosensitive monoatomic ion channel activity"/>
    <property type="evidence" value="ECO:0007669"/>
    <property type="project" value="UniProtKB-UniRule"/>
</dbReference>
<dbReference type="InterPro" id="IPR037673">
    <property type="entry name" value="MSC/AndL"/>
</dbReference>
<keyword evidence="8 10" id="KW-0472">Membrane</keyword>
<dbReference type="GO" id="GO:0005886">
    <property type="term" value="C:plasma membrane"/>
    <property type="evidence" value="ECO:0007669"/>
    <property type="project" value="UniProtKB-SubCell"/>
</dbReference>
<evidence type="ECO:0000256" key="10">
    <source>
        <dbReference type="HAMAP-Rule" id="MF_00115"/>
    </source>
</evidence>
<comment type="similarity">
    <text evidence="2 10">Belongs to the MscL family.</text>
</comment>
<dbReference type="RefSeq" id="WP_163914229.1">
    <property type="nucleotide sequence ID" value="NZ_JAAGWD010000003.1"/>
</dbReference>
<dbReference type="InterPro" id="IPR019823">
    <property type="entry name" value="Mechanosensitive_channel_CS"/>
</dbReference>
<keyword evidence="12" id="KW-1185">Reference proteome</keyword>
<dbReference type="InterPro" id="IPR036019">
    <property type="entry name" value="MscL_channel"/>
</dbReference>
<dbReference type="Proteomes" id="UP000474777">
    <property type="component" value="Unassembled WGS sequence"/>
</dbReference>
<dbReference type="EMBL" id="JAAGWD010000003">
    <property type="protein sequence ID" value="NEM97645.1"/>
    <property type="molecule type" value="Genomic_DNA"/>
</dbReference>
<comment type="function">
    <text evidence="10">Channel that opens in response to stretch forces in the membrane lipid bilayer. May participate in the regulation of osmotic pressure changes within the cell.</text>
</comment>
<evidence type="ECO:0000313" key="12">
    <source>
        <dbReference type="Proteomes" id="UP000474777"/>
    </source>
</evidence>
<dbReference type="Pfam" id="PF01741">
    <property type="entry name" value="MscL"/>
    <property type="match status" value="1"/>
</dbReference>
<sequence>MGFLKEFKEFAMRGNVMDLAIGVIIGAAFSRIVDSVINDLFMPLVGKLIGDMDFSNLYIPLSADVPSGLALEEARKLGAVFAWGNFITVLLNFLILAMIIFAIIKAMNRMMRKKAAAPEVPPAPTKEEVLLTEMRDSLRQIATRNPM</sequence>
<evidence type="ECO:0000256" key="7">
    <source>
        <dbReference type="ARBA" id="ARBA00023065"/>
    </source>
</evidence>
<comment type="subcellular location">
    <subcellularLocation>
        <location evidence="1 10">Cell membrane</location>
        <topology evidence="1 10">Multi-pass membrane protein</topology>
    </subcellularLocation>
</comment>
<dbReference type="HAMAP" id="MF_00115">
    <property type="entry name" value="MscL"/>
    <property type="match status" value="1"/>
</dbReference>
<feature type="transmembrane region" description="Helical" evidence="10">
    <location>
        <begin position="12"/>
        <end position="33"/>
    </location>
</feature>
<evidence type="ECO:0000256" key="6">
    <source>
        <dbReference type="ARBA" id="ARBA00022989"/>
    </source>
</evidence>
<evidence type="ECO:0000256" key="8">
    <source>
        <dbReference type="ARBA" id="ARBA00023136"/>
    </source>
</evidence>
<comment type="subunit">
    <text evidence="10">Homopentamer.</text>
</comment>
<keyword evidence="6 10" id="KW-1133">Transmembrane helix</keyword>
<evidence type="ECO:0000256" key="4">
    <source>
        <dbReference type="ARBA" id="ARBA00022475"/>
    </source>
</evidence>
<dbReference type="SUPFAM" id="SSF81330">
    <property type="entry name" value="Gated mechanosensitive channel"/>
    <property type="match status" value="1"/>
</dbReference>
<gene>
    <name evidence="10 11" type="primary">mscL</name>
    <name evidence="11" type="ORF">GXP69_08060</name>
</gene>
<comment type="caution">
    <text evidence="11">The sequence shown here is derived from an EMBL/GenBank/DDBJ whole genome shotgun (WGS) entry which is preliminary data.</text>
</comment>
<keyword evidence="5 10" id="KW-0812">Transmembrane</keyword>
<dbReference type="AlphaFoldDB" id="A0A6B3LRG7"/>
<organism evidence="11 12">
    <name type="scientific">Pontibacter burrus</name>
    <dbReference type="NCBI Taxonomy" id="2704466"/>
    <lineage>
        <taxon>Bacteria</taxon>
        <taxon>Pseudomonadati</taxon>
        <taxon>Bacteroidota</taxon>
        <taxon>Cytophagia</taxon>
        <taxon>Cytophagales</taxon>
        <taxon>Hymenobacteraceae</taxon>
        <taxon>Pontibacter</taxon>
    </lineage>
</organism>
<keyword evidence="7 10" id="KW-0406">Ion transport</keyword>
<dbReference type="PANTHER" id="PTHR30266:SF2">
    <property type="entry name" value="LARGE-CONDUCTANCE MECHANOSENSITIVE CHANNEL"/>
    <property type="match status" value="1"/>
</dbReference>
<keyword evidence="3 10" id="KW-0813">Transport</keyword>
<reference evidence="11 12" key="1">
    <citation type="submission" date="2020-02" db="EMBL/GenBank/DDBJ databases">
        <authorList>
            <person name="Kim M.K."/>
        </authorList>
    </citation>
    <scope>NUCLEOTIDE SEQUENCE [LARGE SCALE GENOMIC DNA]</scope>
    <source>
        <strain evidence="11 12">BT327</strain>
    </source>
</reference>
<dbReference type="NCBIfam" id="NF001843">
    <property type="entry name" value="PRK00567.1-4"/>
    <property type="match status" value="1"/>
</dbReference>
<evidence type="ECO:0000313" key="11">
    <source>
        <dbReference type="EMBL" id="NEM97645.1"/>
    </source>
</evidence>
<keyword evidence="4 10" id="KW-1003">Cell membrane</keyword>
<dbReference type="NCBIfam" id="NF010557">
    <property type="entry name" value="PRK13952.1"/>
    <property type="match status" value="1"/>
</dbReference>
<evidence type="ECO:0000256" key="5">
    <source>
        <dbReference type="ARBA" id="ARBA00022692"/>
    </source>
</evidence>
<protein>
    <recommendedName>
        <fullName evidence="10">Large-conductance mechanosensitive channel</fullName>
    </recommendedName>
</protein>
<dbReference type="NCBIfam" id="TIGR00220">
    <property type="entry name" value="mscL"/>
    <property type="match status" value="1"/>
</dbReference>
<dbReference type="Gene3D" id="1.10.1200.120">
    <property type="entry name" value="Large-conductance mechanosensitive channel, MscL, domain 1"/>
    <property type="match status" value="1"/>
</dbReference>
<dbReference type="PROSITE" id="PS01327">
    <property type="entry name" value="MSCL"/>
    <property type="match status" value="1"/>
</dbReference>
<evidence type="ECO:0000256" key="2">
    <source>
        <dbReference type="ARBA" id="ARBA00007254"/>
    </source>
</evidence>
<evidence type="ECO:0000256" key="1">
    <source>
        <dbReference type="ARBA" id="ARBA00004651"/>
    </source>
</evidence>